<feature type="transmembrane region" description="Helical" evidence="1">
    <location>
        <begin position="151"/>
        <end position="177"/>
    </location>
</feature>
<keyword evidence="1" id="KW-1133">Transmembrane helix</keyword>
<organism evidence="2 3">
    <name type="scientific">Aquimarina mytili</name>
    <dbReference type="NCBI Taxonomy" id="874423"/>
    <lineage>
        <taxon>Bacteria</taxon>
        <taxon>Pseudomonadati</taxon>
        <taxon>Bacteroidota</taxon>
        <taxon>Flavobacteriia</taxon>
        <taxon>Flavobacteriales</taxon>
        <taxon>Flavobacteriaceae</taxon>
        <taxon>Aquimarina</taxon>
    </lineage>
</organism>
<keyword evidence="1" id="KW-0812">Transmembrane</keyword>
<accession>A0A937A2L6</accession>
<protein>
    <submittedName>
        <fullName evidence="2">Uncharacterized protein</fullName>
    </submittedName>
</protein>
<dbReference type="Proteomes" id="UP000651057">
    <property type="component" value="Unassembled WGS sequence"/>
</dbReference>
<dbReference type="EMBL" id="JAERQJ010000002">
    <property type="protein sequence ID" value="MBL0683254.1"/>
    <property type="molecule type" value="Genomic_DNA"/>
</dbReference>
<gene>
    <name evidence="2" type="ORF">JJQ60_06985</name>
</gene>
<sequence>MKLLDYTLKFSFFLAVSLSATFIAGPLIYKTAMESKNETLETRELGSLEADFLNENTTKYIKLEGNFFNGERFQRVFNTTEKTHLGLFKFFKDKKLITDTSPEDFLPIVISNEKLVELGQVQAKFDNKRLLEKLIIDNTYIIGAPESSIRIVVLVILSIIIILLGVASFVVGSIMFYKNYNTFKKTGKLPEMPNTAENKIKGIKFLLGKKEKSEK</sequence>
<evidence type="ECO:0000256" key="1">
    <source>
        <dbReference type="SAM" id="Phobius"/>
    </source>
</evidence>
<name>A0A937A2L6_9FLAO</name>
<comment type="caution">
    <text evidence="2">The sequence shown here is derived from an EMBL/GenBank/DDBJ whole genome shotgun (WGS) entry which is preliminary data.</text>
</comment>
<evidence type="ECO:0000313" key="3">
    <source>
        <dbReference type="Proteomes" id="UP000651057"/>
    </source>
</evidence>
<feature type="transmembrane region" description="Helical" evidence="1">
    <location>
        <begin position="6"/>
        <end position="29"/>
    </location>
</feature>
<proteinExistence type="predicted"/>
<dbReference type="RefSeq" id="WP_201918064.1">
    <property type="nucleotide sequence ID" value="NZ_BAABAX010000023.1"/>
</dbReference>
<keyword evidence="1" id="KW-0472">Membrane</keyword>
<reference evidence="2" key="1">
    <citation type="submission" date="2021-01" db="EMBL/GenBank/DDBJ databases">
        <authorList>
            <person name="Zhong Y.L."/>
        </authorList>
    </citation>
    <scope>NUCLEOTIDE SEQUENCE</scope>
    <source>
        <strain evidence="2">KCTC 23302</strain>
    </source>
</reference>
<keyword evidence="3" id="KW-1185">Reference proteome</keyword>
<dbReference type="AlphaFoldDB" id="A0A937A2L6"/>
<evidence type="ECO:0000313" key="2">
    <source>
        <dbReference type="EMBL" id="MBL0683254.1"/>
    </source>
</evidence>